<feature type="transmembrane region" description="Helical" evidence="6">
    <location>
        <begin position="113"/>
        <end position="131"/>
    </location>
</feature>
<evidence type="ECO:0000256" key="3">
    <source>
        <dbReference type="ARBA" id="ARBA00022989"/>
    </source>
</evidence>
<keyword evidence="3 6" id="KW-1133">Transmembrane helix</keyword>
<name>A0ABY5Z9S6_9ACTN</name>
<dbReference type="CDD" id="cd17393">
    <property type="entry name" value="MFS_MosC_like"/>
    <property type="match status" value="1"/>
</dbReference>
<dbReference type="EMBL" id="CP073721">
    <property type="protein sequence ID" value="UWZ38419.1"/>
    <property type="molecule type" value="Genomic_DNA"/>
</dbReference>
<protein>
    <submittedName>
        <fullName evidence="7">MFS transporter</fullName>
    </submittedName>
</protein>
<feature type="transmembrane region" description="Helical" evidence="6">
    <location>
        <begin position="358"/>
        <end position="377"/>
    </location>
</feature>
<sequence length="431" mass="43980">MAPPDQQPARQDPARRHRPLSTAGLGTALVFTASGTLLGTWVSRIPALVKQLDVTAGELGRALLALGIGSLLSMPVTGHICRRVGSRTWVAVTAFVAAVVLGCVGLVDSLVQLGVVLFGLGLVYGSWDVSMNVQGSAVDRRAGREWMPRYHACWSLGSIAGAALGSLAARNDVPIGVHFTIAAVGAAVVTYIGLLGYVDERADHRDQGGPGRPRADEQAGEQAGQRRRKRVTRNPALLLIGALTLCATAIEGAAADWLALYLDTGRGLSEASAALGFTVFATAMTVGRFLGTPLAGWLGRASAVRIGGFLGVAGVLMTVLSPWVPLTYAGALLWGAGVCLVFPAAVSAAGETDRPAESIALVTSIGYGSILVGPPLIGALADVVGMGNALLTLAGLAAVVAILAPAVRQRPAACAGGTFDGGQSESASIAR</sequence>
<feature type="transmembrane region" description="Helical" evidence="6">
    <location>
        <begin position="326"/>
        <end position="346"/>
    </location>
</feature>
<feature type="transmembrane region" description="Helical" evidence="6">
    <location>
        <begin position="302"/>
        <end position="320"/>
    </location>
</feature>
<gene>
    <name evidence="7" type="ORF">Drose_09340</name>
</gene>
<feature type="transmembrane region" description="Helical" evidence="6">
    <location>
        <begin position="20"/>
        <end position="42"/>
    </location>
</feature>
<dbReference type="Pfam" id="PF07690">
    <property type="entry name" value="MFS_1"/>
    <property type="match status" value="1"/>
</dbReference>
<feature type="transmembrane region" description="Helical" evidence="6">
    <location>
        <begin position="383"/>
        <end position="404"/>
    </location>
</feature>
<keyword evidence="8" id="KW-1185">Reference proteome</keyword>
<proteinExistence type="predicted"/>
<dbReference type="InterPro" id="IPR036259">
    <property type="entry name" value="MFS_trans_sf"/>
</dbReference>
<dbReference type="Gene3D" id="1.20.1250.20">
    <property type="entry name" value="MFS general substrate transporter like domains"/>
    <property type="match status" value="1"/>
</dbReference>
<keyword evidence="2 6" id="KW-0812">Transmembrane</keyword>
<dbReference type="InterPro" id="IPR011701">
    <property type="entry name" value="MFS"/>
</dbReference>
<feature type="transmembrane region" description="Helical" evidence="6">
    <location>
        <begin position="88"/>
        <end position="107"/>
    </location>
</feature>
<dbReference type="PANTHER" id="PTHR23514:SF13">
    <property type="entry name" value="INNER MEMBRANE PROTEIN YBJJ"/>
    <property type="match status" value="1"/>
</dbReference>
<dbReference type="PANTHER" id="PTHR23514">
    <property type="entry name" value="BYPASS OF STOP CODON PROTEIN 6"/>
    <property type="match status" value="1"/>
</dbReference>
<feature type="transmembrane region" description="Helical" evidence="6">
    <location>
        <begin position="271"/>
        <end position="290"/>
    </location>
</feature>
<dbReference type="RefSeq" id="WP_260727783.1">
    <property type="nucleotide sequence ID" value="NZ_BAAABS010000033.1"/>
</dbReference>
<feature type="transmembrane region" description="Helical" evidence="6">
    <location>
        <begin position="62"/>
        <end position="81"/>
    </location>
</feature>
<feature type="transmembrane region" description="Helical" evidence="6">
    <location>
        <begin position="152"/>
        <end position="169"/>
    </location>
</feature>
<feature type="transmembrane region" description="Helical" evidence="6">
    <location>
        <begin position="175"/>
        <end position="198"/>
    </location>
</feature>
<evidence type="ECO:0000256" key="2">
    <source>
        <dbReference type="ARBA" id="ARBA00022692"/>
    </source>
</evidence>
<comment type="subcellular location">
    <subcellularLocation>
        <location evidence="1">Membrane</location>
        <topology evidence="1">Multi-pass membrane protein</topology>
    </subcellularLocation>
</comment>
<evidence type="ECO:0000313" key="8">
    <source>
        <dbReference type="Proteomes" id="UP001058271"/>
    </source>
</evidence>
<evidence type="ECO:0000313" key="7">
    <source>
        <dbReference type="EMBL" id="UWZ38419.1"/>
    </source>
</evidence>
<feature type="region of interest" description="Disordered" evidence="5">
    <location>
        <begin position="205"/>
        <end position="229"/>
    </location>
</feature>
<accession>A0ABY5Z9S6</accession>
<dbReference type="InterPro" id="IPR051788">
    <property type="entry name" value="MFS_Transporter"/>
</dbReference>
<evidence type="ECO:0000256" key="1">
    <source>
        <dbReference type="ARBA" id="ARBA00004141"/>
    </source>
</evidence>
<organism evidence="7 8">
    <name type="scientific">Dactylosporangium roseum</name>
    <dbReference type="NCBI Taxonomy" id="47989"/>
    <lineage>
        <taxon>Bacteria</taxon>
        <taxon>Bacillati</taxon>
        <taxon>Actinomycetota</taxon>
        <taxon>Actinomycetes</taxon>
        <taxon>Micromonosporales</taxon>
        <taxon>Micromonosporaceae</taxon>
        <taxon>Dactylosporangium</taxon>
    </lineage>
</organism>
<feature type="compositionally biased region" description="Basic and acidic residues" evidence="5">
    <location>
        <begin position="205"/>
        <end position="217"/>
    </location>
</feature>
<dbReference type="SUPFAM" id="SSF103473">
    <property type="entry name" value="MFS general substrate transporter"/>
    <property type="match status" value="1"/>
</dbReference>
<keyword evidence="4 6" id="KW-0472">Membrane</keyword>
<evidence type="ECO:0000256" key="4">
    <source>
        <dbReference type="ARBA" id="ARBA00023136"/>
    </source>
</evidence>
<evidence type="ECO:0000256" key="6">
    <source>
        <dbReference type="SAM" id="Phobius"/>
    </source>
</evidence>
<dbReference type="Proteomes" id="UP001058271">
    <property type="component" value="Chromosome"/>
</dbReference>
<reference evidence="7" key="1">
    <citation type="submission" date="2021-04" db="EMBL/GenBank/DDBJ databases">
        <title>Biosynthetic gene clusters of Dactylosporangioum roseum.</title>
        <authorList>
            <person name="Hartkoorn R.C."/>
            <person name="Beaudoing E."/>
            <person name="Hot D."/>
            <person name="Moureu S."/>
        </authorList>
    </citation>
    <scope>NUCLEOTIDE SEQUENCE</scope>
    <source>
        <strain evidence="7">NRRL B-16295</strain>
    </source>
</reference>
<feature type="transmembrane region" description="Helical" evidence="6">
    <location>
        <begin position="236"/>
        <end position="259"/>
    </location>
</feature>
<evidence type="ECO:0000256" key="5">
    <source>
        <dbReference type="SAM" id="MobiDB-lite"/>
    </source>
</evidence>